<dbReference type="CDD" id="cd00093">
    <property type="entry name" value="HTH_XRE"/>
    <property type="match status" value="1"/>
</dbReference>
<dbReference type="Gene3D" id="1.10.260.40">
    <property type="entry name" value="lambda repressor-like DNA-binding domains"/>
    <property type="match status" value="2"/>
</dbReference>
<feature type="domain" description="HTH cro/C1-type" evidence="2">
    <location>
        <begin position="106"/>
        <end position="160"/>
    </location>
</feature>
<organism evidence="3">
    <name type="scientific">Longilinea arvoryzae</name>
    <dbReference type="NCBI Taxonomy" id="360412"/>
    <lineage>
        <taxon>Bacteria</taxon>
        <taxon>Bacillati</taxon>
        <taxon>Chloroflexota</taxon>
        <taxon>Anaerolineae</taxon>
        <taxon>Anaerolineales</taxon>
        <taxon>Anaerolineaceae</taxon>
        <taxon>Longilinea</taxon>
    </lineage>
</organism>
<dbReference type="SUPFAM" id="SSF47413">
    <property type="entry name" value="lambda repressor-like DNA-binding domains"/>
    <property type="match status" value="2"/>
</dbReference>
<evidence type="ECO:0000256" key="1">
    <source>
        <dbReference type="ARBA" id="ARBA00023125"/>
    </source>
</evidence>
<evidence type="ECO:0000313" key="3">
    <source>
        <dbReference type="EMBL" id="GAP15117.1"/>
    </source>
</evidence>
<keyword evidence="1" id="KW-0238">DNA-binding</keyword>
<feature type="domain" description="HTH cro/C1-type" evidence="2">
    <location>
        <begin position="19"/>
        <end position="73"/>
    </location>
</feature>
<dbReference type="AlphaFoldDB" id="A0A0S7BHH7"/>
<dbReference type="InterPro" id="IPR050807">
    <property type="entry name" value="TransReg_Diox_bact_type"/>
</dbReference>
<dbReference type="PROSITE" id="PS50943">
    <property type="entry name" value="HTH_CROC1"/>
    <property type="match status" value="2"/>
</dbReference>
<accession>A0A0S7BHH7</accession>
<dbReference type="SMART" id="SM00530">
    <property type="entry name" value="HTH_XRE"/>
    <property type="match status" value="2"/>
</dbReference>
<dbReference type="PANTHER" id="PTHR46797">
    <property type="entry name" value="HTH-TYPE TRANSCRIPTIONAL REGULATOR"/>
    <property type="match status" value="1"/>
</dbReference>
<reference evidence="3" key="1">
    <citation type="submission" date="2015-07" db="EMBL/GenBank/DDBJ databases">
        <title>Draft Genome Sequences of Anaerolinea thermolimosa IMO-1, Bellilinea caldifistulae GOMI-1, Leptolinea tardivitalis YMTK-2, Levilinea saccharolytica KIBI-1,Longilinea arvoryzae KOME-1, Previously Described as Members of the Anaerolineaceae (Chloroflexi).</title>
        <authorList>
            <person name="Sekiguchi Y."/>
            <person name="Ohashi A."/>
            <person name="Matsuura N."/>
            <person name="Tourlousse M.D."/>
        </authorList>
    </citation>
    <scope>NUCLEOTIDE SEQUENCE [LARGE SCALE GENOMIC DNA]</scope>
    <source>
        <strain evidence="3">KOME-1</strain>
    </source>
</reference>
<dbReference type="GO" id="GO:0005829">
    <property type="term" value="C:cytosol"/>
    <property type="evidence" value="ECO:0007669"/>
    <property type="project" value="TreeGrafter"/>
</dbReference>
<dbReference type="InterPro" id="IPR010982">
    <property type="entry name" value="Lambda_DNA-bd_dom_sf"/>
</dbReference>
<dbReference type="Proteomes" id="UP000055060">
    <property type="component" value="Unassembled WGS sequence"/>
</dbReference>
<protein>
    <submittedName>
        <fullName evidence="3">Protein containg helix-turn-helix domain</fullName>
    </submittedName>
</protein>
<evidence type="ECO:0000313" key="4">
    <source>
        <dbReference type="Proteomes" id="UP000055060"/>
    </source>
</evidence>
<dbReference type="EMBL" id="DF967972">
    <property type="protein sequence ID" value="GAP15117.1"/>
    <property type="molecule type" value="Genomic_DNA"/>
</dbReference>
<dbReference type="Pfam" id="PF13560">
    <property type="entry name" value="HTH_31"/>
    <property type="match status" value="1"/>
</dbReference>
<dbReference type="GO" id="GO:0003677">
    <property type="term" value="F:DNA binding"/>
    <property type="evidence" value="ECO:0007669"/>
    <property type="project" value="UniProtKB-KW"/>
</dbReference>
<dbReference type="Pfam" id="PF01381">
    <property type="entry name" value="HTH_3"/>
    <property type="match status" value="1"/>
</dbReference>
<dbReference type="PANTHER" id="PTHR46797:SF1">
    <property type="entry name" value="METHYLPHOSPHONATE SYNTHASE"/>
    <property type="match status" value="1"/>
</dbReference>
<proteinExistence type="predicted"/>
<evidence type="ECO:0000259" key="2">
    <source>
        <dbReference type="PROSITE" id="PS50943"/>
    </source>
</evidence>
<dbReference type="STRING" id="360412.LARV_02898"/>
<dbReference type="GO" id="GO:0003700">
    <property type="term" value="F:DNA-binding transcription factor activity"/>
    <property type="evidence" value="ECO:0007669"/>
    <property type="project" value="TreeGrafter"/>
</dbReference>
<dbReference type="InterPro" id="IPR001387">
    <property type="entry name" value="Cro/C1-type_HTH"/>
</dbReference>
<gene>
    <name evidence="3" type="ORF">LARV_02898</name>
</gene>
<keyword evidence="4" id="KW-1185">Reference proteome</keyword>
<name>A0A0S7BHH7_9CHLR</name>
<sequence length="226" mass="25716">MNKNQRLITLRMHKLGVLLYDARLATRRSIEECAEAIGVSPETFKSFEAGVTAPSLPQLEALAFFLDVPIEHFWGNEALSESAANETVNDANRLSQIRNRIIGTRLKLLRTERNFSLEEFSKESSVPIERLSAFEEGRGSLSLPELEVVSLILDIRLESFLDEHGVIGAWRSQQITVQKFMELSERQQQFILQPVNRPYLELAMRLSELSVEKLRGIAEGLLEITY</sequence>
<dbReference type="RefSeq" id="WP_075074315.1">
    <property type="nucleotide sequence ID" value="NZ_DF967972.1"/>
</dbReference>